<reference evidence="2 3" key="1">
    <citation type="journal article" date="2022" name="bioRxiv">
        <title>Genomics of Preaxostyla Flagellates Illuminates Evolutionary Transitions and the Path Towards Mitochondrial Loss.</title>
        <authorList>
            <person name="Novak L.V.F."/>
            <person name="Treitli S.C."/>
            <person name="Pyrih J."/>
            <person name="Halakuc P."/>
            <person name="Pipaliya S.V."/>
            <person name="Vacek V."/>
            <person name="Brzon O."/>
            <person name="Soukal P."/>
            <person name="Eme L."/>
            <person name="Dacks J.B."/>
            <person name="Karnkowska A."/>
            <person name="Elias M."/>
            <person name="Hampl V."/>
        </authorList>
    </citation>
    <scope>NUCLEOTIDE SEQUENCE [LARGE SCALE GENOMIC DNA]</scope>
    <source>
        <strain evidence="2">NAU3</strain>
        <tissue evidence="2">Gut</tissue>
    </source>
</reference>
<evidence type="ECO:0000313" key="3">
    <source>
        <dbReference type="Proteomes" id="UP001281761"/>
    </source>
</evidence>
<sequence length="183" mass="20519">MTIPCGQRNSFLPRHTGNGTHGHNSSSLRPRRLGEISLLDDNDTDFTMESGEWKGEEASKGKAINMVCNDVDFCLQYTRQYLIEQISETHLIFLIEIESPHIPIVPQPSTLFSLFMSLQPLSTHSSNHDKRTPIIIEKSMRIVPNSNQILVACSLPLVLLLPPRVQRCHRESLDAFLLCGGGI</sequence>
<evidence type="ECO:0000313" key="2">
    <source>
        <dbReference type="EMBL" id="KAK2940277.1"/>
    </source>
</evidence>
<feature type="region of interest" description="Disordered" evidence="1">
    <location>
        <begin position="1"/>
        <end position="28"/>
    </location>
</feature>
<accession>A0ABQ9WLE5</accession>
<dbReference type="Proteomes" id="UP001281761">
    <property type="component" value="Unassembled WGS sequence"/>
</dbReference>
<keyword evidence="3" id="KW-1185">Reference proteome</keyword>
<comment type="caution">
    <text evidence="2">The sequence shown here is derived from an EMBL/GenBank/DDBJ whole genome shotgun (WGS) entry which is preliminary data.</text>
</comment>
<dbReference type="EMBL" id="JARBJD010000700">
    <property type="protein sequence ID" value="KAK2940277.1"/>
    <property type="molecule type" value="Genomic_DNA"/>
</dbReference>
<name>A0ABQ9WLE5_9EUKA</name>
<evidence type="ECO:0000256" key="1">
    <source>
        <dbReference type="SAM" id="MobiDB-lite"/>
    </source>
</evidence>
<feature type="compositionally biased region" description="Polar residues" evidence="1">
    <location>
        <begin position="17"/>
        <end position="28"/>
    </location>
</feature>
<gene>
    <name evidence="2" type="ORF">BLNAU_24813</name>
</gene>
<proteinExistence type="predicted"/>
<protein>
    <submittedName>
        <fullName evidence="2">Uncharacterized protein</fullName>
    </submittedName>
</protein>
<organism evidence="2 3">
    <name type="scientific">Blattamonas nauphoetae</name>
    <dbReference type="NCBI Taxonomy" id="2049346"/>
    <lineage>
        <taxon>Eukaryota</taxon>
        <taxon>Metamonada</taxon>
        <taxon>Preaxostyla</taxon>
        <taxon>Oxymonadida</taxon>
        <taxon>Blattamonas</taxon>
    </lineage>
</organism>